<feature type="region of interest" description="Disordered" evidence="2">
    <location>
        <begin position="1"/>
        <end position="137"/>
    </location>
</feature>
<keyword evidence="3" id="KW-0472">Membrane</keyword>
<accession>A0ABW4SB47</accession>
<keyword evidence="5" id="KW-1185">Reference proteome</keyword>
<dbReference type="RefSeq" id="WP_390265455.1">
    <property type="nucleotide sequence ID" value="NZ_JBHUGH010000036.1"/>
</dbReference>
<evidence type="ECO:0000256" key="1">
    <source>
        <dbReference type="SAM" id="Coils"/>
    </source>
</evidence>
<feature type="compositionally biased region" description="Pro residues" evidence="2">
    <location>
        <begin position="93"/>
        <end position="102"/>
    </location>
</feature>
<keyword evidence="3" id="KW-1133">Transmembrane helix</keyword>
<proteinExistence type="predicted"/>
<organism evidence="4 5">
    <name type="scientific">Halodurantibacterium flavum</name>
    <dbReference type="NCBI Taxonomy" id="1382802"/>
    <lineage>
        <taxon>Bacteria</taxon>
        <taxon>Pseudomonadati</taxon>
        <taxon>Pseudomonadota</taxon>
        <taxon>Alphaproteobacteria</taxon>
        <taxon>Rhodobacterales</taxon>
        <taxon>Paracoccaceae</taxon>
        <taxon>Halodurantibacterium</taxon>
    </lineage>
</organism>
<gene>
    <name evidence="4" type="ORF">ACFSGJ_18780</name>
</gene>
<keyword evidence="3" id="KW-0812">Transmembrane</keyword>
<sequence length="448" mass="45364">MASSGKGKRGGAAGTNAAEPGQADTPEREPSVPEAPQIPETPGAEPLPTDPAVADQEVAGTARADRPSVNEPDAAPEPVSTDMPAGADAPPDLSAPPVPEPETPALEIPAPDLSEPAEPEAVPEKPETPAPAPAREERRRGGVFLPLLLGGAISAAAGFAAAFFLLQQGQGADDDAILAAINAQADRLGALEAQLAAPPEATVDLSPLADGQQALLDQFAALEQRMSELETRPDPAPADLSAVEAELSALRALIAEVQTDDSALEAQEAARAEAEAAAAEAARLAEVTARRAALARVQAAFDAGTAYEDALRDIGPADALPEPLAASAAQGVPTLAALRESFVSSARGALAAALPEAAGDAPLDRFAGFLRGQVAMRSLSPREGDDPDAILSRAEAALVAGDLAAALAEVETLPPAGRDAMAGWVTQAEGRLAAERALADLSRTINDN</sequence>
<evidence type="ECO:0008006" key="6">
    <source>
        <dbReference type="Google" id="ProtNLM"/>
    </source>
</evidence>
<feature type="transmembrane region" description="Helical" evidence="3">
    <location>
        <begin position="143"/>
        <end position="166"/>
    </location>
</feature>
<dbReference type="EMBL" id="JBHUGH010000036">
    <property type="protein sequence ID" value="MFD1914253.1"/>
    <property type="molecule type" value="Genomic_DNA"/>
</dbReference>
<evidence type="ECO:0000256" key="2">
    <source>
        <dbReference type="SAM" id="MobiDB-lite"/>
    </source>
</evidence>
<protein>
    <recommendedName>
        <fullName evidence="6">Inner membrane protein</fullName>
    </recommendedName>
</protein>
<feature type="coiled-coil region" evidence="1">
    <location>
        <begin position="212"/>
        <end position="287"/>
    </location>
</feature>
<evidence type="ECO:0000256" key="3">
    <source>
        <dbReference type="SAM" id="Phobius"/>
    </source>
</evidence>
<comment type="caution">
    <text evidence="4">The sequence shown here is derived from an EMBL/GenBank/DDBJ whole genome shotgun (WGS) entry which is preliminary data.</text>
</comment>
<reference evidence="5" key="1">
    <citation type="journal article" date="2019" name="Int. J. Syst. Evol. Microbiol.">
        <title>The Global Catalogue of Microorganisms (GCM) 10K type strain sequencing project: providing services to taxonomists for standard genome sequencing and annotation.</title>
        <authorList>
            <consortium name="The Broad Institute Genomics Platform"/>
            <consortium name="The Broad Institute Genome Sequencing Center for Infectious Disease"/>
            <person name="Wu L."/>
            <person name="Ma J."/>
        </authorList>
    </citation>
    <scope>NUCLEOTIDE SEQUENCE [LARGE SCALE GENOMIC DNA]</scope>
    <source>
        <strain evidence="5">CGMCC 4.7242</strain>
    </source>
</reference>
<evidence type="ECO:0000313" key="4">
    <source>
        <dbReference type="EMBL" id="MFD1914253.1"/>
    </source>
</evidence>
<dbReference type="Proteomes" id="UP001597353">
    <property type="component" value="Unassembled WGS sequence"/>
</dbReference>
<name>A0ABW4SB47_9RHOB</name>
<keyword evidence="1" id="KW-0175">Coiled coil</keyword>
<evidence type="ECO:0000313" key="5">
    <source>
        <dbReference type="Proteomes" id="UP001597353"/>
    </source>
</evidence>